<dbReference type="InterPro" id="IPR036188">
    <property type="entry name" value="FAD/NAD-bd_sf"/>
</dbReference>
<evidence type="ECO:0000256" key="3">
    <source>
        <dbReference type="ARBA" id="ARBA00022827"/>
    </source>
</evidence>
<organism evidence="5">
    <name type="scientific">Populus alba</name>
    <name type="common">White poplar</name>
    <dbReference type="NCBI Taxonomy" id="43335"/>
    <lineage>
        <taxon>Eukaryota</taxon>
        <taxon>Viridiplantae</taxon>
        <taxon>Streptophyta</taxon>
        <taxon>Embryophyta</taxon>
        <taxon>Tracheophyta</taxon>
        <taxon>Spermatophyta</taxon>
        <taxon>Magnoliopsida</taxon>
        <taxon>eudicotyledons</taxon>
        <taxon>Gunneridae</taxon>
        <taxon>Pentapetalae</taxon>
        <taxon>rosids</taxon>
        <taxon>fabids</taxon>
        <taxon>Malpighiales</taxon>
        <taxon>Salicaceae</taxon>
        <taxon>Saliceae</taxon>
        <taxon>Populus</taxon>
    </lineage>
</organism>
<evidence type="ECO:0000256" key="2">
    <source>
        <dbReference type="ARBA" id="ARBA00022630"/>
    </source>
</evidence>
<gene>
    <name evidence="5" type="ORF">D5086_0000114380</name>
</gene>
<keyword evidence="2" id="KW-0285">Flavoprotein</keyword>
<evidence type="ECO:0000256" key="1">
    <source>
        <dbReference type="ARBA" id="ARBA00010790"/>
    </source>
</evidence>
<comment type="caution">
    <text evidence="5">The sequence shown here is derived from an EMBL/GenBank/DDBJ whole genome shotgun (WGS) entry which is preliminary data.</text>
</comment>
<dbReference type="EMBL" id="RCHU01000330">
    <property type="protein sequence ID" value="TKS07331.1"/>
    <property type="molecule type" value="Genomic_DNA"/>
</dbReference>
<keyword evidence="4" id="KW-0560">Oxidoreductase</keyword>
<protein>
    <recommendedName>
        <fullName evidence="6">Glucose-methanol-choline oxidoreductase N-terminal domain-containing protein</fullName>
    </recommendedName>
</protein>
<keyword evidence="3" id="KW-0274">FAD</keyword>
<name>A0A4U5QBI2_POPAL</name>
<evidence type="ECO:0008006" key="6">
    <source>
        <dbReference type="Google" id="ProtNLM"/>
    </source>
</evidence>
<comment type="similarity">
    <text evidence="1">Belongs to the GMC oxidoreductase family.</text>
</comment>
<dbReference type="SUPFAM" id="SSF51905">
    <property type="entry name" value="FAD/NAD(P)-binding domain"/>
    <property type="match status" value="1"/>
</dbReference>
<sequence length="171" mass="18519">MQSLAAFCETLIPPLPAFSEEIPVDKQEAIRSFYKASESQSPVTDEIGYASALWVHLFGLKMAIDSQTDDNSGNKAWEAIGYQVDTREKLKKPGERPLQRGIIETAAQQNGSTLVQYLIQRGLQVMEDPEHNTCKVKCDVVIVGSSCGGGVAASVLASSGNKVLVLEKGNY</sequence>
<proteinExistence type="inferred from homology"/>
<reference evidence="5" key="1">
    <citation type="submission" date="2018-10" db="EMBL/GenBank/DDBJ databases">
        <title>Population genomic analysis revealed the cold adaptation of white poplar.</title>
        <authorList>
            <person name="Liu Y.-J."/>
        </authorList>
    </citation>
    <scope>NUCLEOTIDE SEQUENCE [LARGE SCALE GENOMIC DNA]</scope>
    <source>
        <strain evidence="5">PAL-ZL1</strain>
    </source>
</reference>
<evidence type="ECO:0000256" key="4">
    <source>
        <dbReference type="ARBA" id="ARBA00023002"/>
    </source>
</evidence>
<accession>A0A4U5QBI2</accession>
<dbReference type="AlphaFoldDB" id="A0A4U5QBI2"/>
<dbReference type="PANTHER" id="PTHR46056">
    <property type="entry name" value="LONG-CHAIN-ALCOHOL OXIDASE"/>
    <property type="match status" value="1"/>
</dbReference>
<dbReference type="Gene3D" id="3.50.50.60">
    <property type="entry name" value="FAD/NAD(P)-binding domain"/>
    <property type="match status" value="1"/>
</dbReference>
<evidence type="ECO:0000313" key="5">
    <source>
        <dbReference type="EMBL" id="TKS07331.1"/>
    </source>
</evidence>
<dbReference type="GO" id="GO:0016491">
    <property type="term" value="F:oxidoreductase activity"/>
    <property type="evidence" value="ECO:0007669"/>
    <property type="project" value="UniProtKB-KW"/>
</dbReference>
<dbReference type="STRING" id="43335.A0A4U5QBI2"/>
<dbReference type="PANTHER" id="PTHR46056:SF12">
    <property type="entry name" value="LONG-CHAIN-ALCOHOL OXIDASE"/>
    <property type="match status" value="1"/>
</dbReference>